<dbReference type="EMBL" id="JAUJYO010000004">
    <property type="protein sequence ID" value="KAK1319278.1"/>
    <property type="molecule type" value="Genomic_DNA"/>
</dbReference>
<gene>
    <name evidence="1" type="ORF">QJS10_CPB04g01594</name>
</gene>
<dbReference type="Proteomes" id="UP001180020">
    <property type="component" value="Unassembled WGS sequence"/>
</dbReference>
<evidence type="ECO:0000313" key="1">
    <source>
        <dbReference type="EMBL" id="KAK1319278.1"/>
    </source>
</evidence>
<reference evidence="1" key="2">
    <citation type="submission" date="2023-06" db="EMBL/GenBank/DDBJ databases">
        <authorList>
            <person name="Ma L."/>
            <person name="Liu K.-W."/>
            <person name="Li Z."/>
            <person name="Hsiao Y.-Y."/>
            <person name="Qi Y."/>
            <person name="Fu T."/>
            <person name="Tang G."/>
            <person name="Zhang D."/>
            <person name="Sun W.-H."/>
            <person name="Liu D.-K."/>
            <person name="Li Y."/>
            <person name="Chen G.-Z."/>
            <person name="Liu X.-D."/>
            <person name="Liao X.-Y."/>
            <person name="Jiang Y.-T."/>
            <person name="Yu X."/>
            <person name="Hao Y."/>
            <person name="Huang J."/>
            <person name="Zhao X.-W."/>
            <person name="Ke S."/>
            <person name="Chen Y.-Y."/>
            <person name="Wu W.-L."/>
            <person name="Hsu J.-L."/>
            <person name="Lin Y.-F."/>
            <person name="Huang M.-D."/>
            <person name="Li C.-Y."/>
            <person name="Huang L."/>
            <person name="Wang Z.-W."/>
            <person name="Zhao X."/>
            <person name="Zhong W.-Y."/>
            <person name="Peng D.-H."/>
            <person name="Ahmad S."/>
            <person name="Lan S."/>
            <person name="Zhang J.-S."/>
            <person name="Tsai W.-C."/>
            <person name="Van De Peer Y."/>
            <person name="Liu Z.-J."/>
        </authorList>
    </citation>
    <scope>NUCLEOTIDE SEQUENCE</scope>
    <source>
        <strain evidence="1">CP</strain>
        <tissue evidence="1">Leaves</tissue>
    </source>
</reference>
<protein>
    <submittedName>
        <fullName evidence="1">Uncharacterized protein</fullName>
    </submittedName>
</protein>
<keyword evidence="2" id="KW-1185">Reference proteome</keyword>
<accession>A0AAV9F2G4</accession>
<evidence type="ECO:0000313" key="2">
    <source>
        <dbReference type="Proteomes" id="UP001180020"/>
    </source>
</evidence>
<dbReference type="AlphaFoldDB" id="A0AAV9F2G4"/>
<proteinExistence type="predicted"/>
<comment type="caution">
    <text evidence="1">The sequence shown here is derived from an EMBL/GenBank/DDBJ whole genome shotgun (WGS) entry which is preliminary data.</text>
</comment>
<sequence>MAGHLPECSGIVDRIGFHYSDRMDSRQRESAMALEVMEHSNSISSPGPTTSIRCLCVLKQSKTTTNPARWFWSCPDIKKDEVNPIKSVSSIIRMLDCDLQQG</sequence>
<reference evidence="1" key="1">
    <citation type="journal article" date="2023" name="Nat. Commun.">
        <title>Diploid and tetraploid genomes of Acorus and the evolution of monocots.</title>
        <authorList>
            <person name="Ma L."/>
            <person name="Liu K.W."/>
            <person name="Li Z."/>
            <person name="Hsiao Y.Y."/>
            <person name="Qi Y."/>
            <person name="Fu T."/>
            <person name="Tang G.D."/>
            <person name="Zhang D."/>
            <person name="Sun W.H."/>
            <person name="Liu D.K."/>
            <person name="Li Y."/>
            <person name="Chen G.Z."/>
            <person name="Liu X.D."/>
            <person name="Liao X.Y."/>
            <person name="Jiang Y.T."/>
            <person name="Yu X."/>
            <person name="Hao Y."/>
            <person name="Huang J."/>
            <person name="Zhao X.W."/>
            <person name="Ke S."/>
            <person name="Chen Y.Y."/>
            <person name="Wu W.L."/>
            <person name="Hsu J.L."/>
            <person name="Lin Y.F."/>
            <person name="Huang M.D."/>
            <person name="Li C.Y."/>
            <person name="Huang L."/>
            <person name="Wang Z.W."/>
            <person name="Zhao X."/>
            <person name="Zhong W.Y."/>
            <person name="Peng D.H."/>
            <person name="Ahmad S."/>
            <person name="Lan S."/>
            <person name="Zhang J.S."/>
            <person name="Tsai W.C."/>
            <person name="Van de Peer Y."/>
            <person name="Liu Z.J."/>
        </authorList>
    </citation>
    <scope>NUCLEOTIDE SEQUENCE</scope>
    <source>
        <strain evidence="1">CP</strain>
    </source>
</reference>
<name>A0AAV9F2G4_ACOCL</name>
<organism evidence="1 2">
    <name type="scientific">Acorus calamus</name>
    <name type="common">Sweet flag</name>
    <dbReference type="NCBI Taxonomy" id="4465"/>
    <lineage>
        <taxon>Eukaryota</taxon>
        <taxon>Viridiplantae</taxon>
        <taxon>Streptophyta</taxon>
        <taxon>Embryophyta</taxon>
        <taxon>Tracheophyta</taxon>
        <taxon>Spermatophyta</taxon>
        <taxon>Magnoliopsida</taxon>
        <taxon>Liliopsida</taxon>
        <taxon>Acoraceae</taxon>
        <taxon>Acorus</taxon>
    </lineage>
</organism>